<name>A0AC35FQT7_9BILA</name>
<evidence type="ECO:0000313" key="2">
    <source>
        <dbReference type="WBParaSite" id="PS1159_v2.g19385.t1"/>
    </source>
</evidence>
<dbReference type="WBParaSite" id="PS1159_v2.g19385.t1">
    <property type="protein sequence ID" value="PS1159_v2.g19385.t1"/>
    <property type="gene ID" value="PS1159_v2.g19385"/>
</dbReference>
<sequence>ITFIWFKYIYSFHKVLVGRPQAWKYSTIKKIEKEKSKRGRKRMRWRLFLLCLLPFKSAVYTGILKKM</sequence>
<reference evidence="2" key="1">
    <citation type="submission" date="2022-11" db="UniProtKB">
        <authorList>
            <consortium name="WormBaseParasite"/>
        </authorList>
    </citation>
    <scope>IDENTIFICATION</scope>
</reference>
<organism evidence="1 2">
    <name type="scientific">Panagrolaimus sp. PS1159</name>
    <dbReference type="NCBI Taxonomy" id="55785"/>
    <lineage>
        <taxon>Eukaryota</taxon>
        <taxon>Metazoa</taxon>
        <taxon>Ecdysozoa</taxon>
        <taxon>Nematoda</taxon>
        <taxon>Chromadorea</taxon>
        <taxon>Rhabditida</taxon>
        <taxon>Tylenchina</taxon>
        <taxon>Panagrolaimomorpha</taxon>
        <taxon>Panagrolaimoidea</taxon>
        <taxon>Panagrolaimidae</taxon>
        <taxon>Panagrolaimus</taxon>
    </lineage>
</organism>
<dbReference type="Proteomes" id="UP000887580">
    <property type="component" value="Unplaced"/>
</dbReference>
<accession>A0AC35FQT7</accession>
<evidence type="ECO:0000313" key="1">
    <source>
        <dbReference type="Proteomes" id="UP000887580"/>
    </source>
</evidence>
<protein>
    <submittedName>
        <fullName evidence="2">Uncharacterized protein</fullName>
    </submittedName>
</protein>
<proteinExistence type="predicted"/>